<dbReference type="InterPro" id="IPR029045">
    <property type="entry name" value="ClpP/crotonase-like_dom_sf"/>
</dbReference>
<dbReference type="PROSITE" id="PS50106">
    <property type="entry name" value="PDZ"/>
    <property type="match status" value="1"/>
</dbReference>
<dbReference type="GO" id="GO:0007165">
    <property type="term" value="P:signal transduction"/>
    <property type="evidence" value="ECO:0007669"/>
    <property type="project" value="TreeGrafter"/>
</dbReference>
<evidence type="ECO:0000313" key="7">
    <source>
        <dbReference type="EMBL" id="HIX04993.1"/>
    </source>
</evidence>
<dbReference type="AlphaFoldDB" id="A0A9D1V2P5"/>
<reference evidence="7" key="1">
    <citation type="journal article" date="2021" name="PeerJ">
        <title>Extensive microbial diversity within the chicken gut microbiome revealed by metagenomics and culture.</title>
        <authorList>
            <person name="Gilroy R."/>
            <person name="Ravi A."/>
            <person name="Getino M."/>
            <person name="Pursley I."/>
            <person name="Horton D.L."/>
            <person name="Alikhan N.F."/>
            <person name="Baker D."/>
            <person name="Gharbi K."/>
            <person name="Hall N."/>
            <person name="Watson M."/>
            <person name="Adriaenssens E.M."/>
            <person name="Foster-Nyarko E."/>
            <person name="Jarju S."/>
            <person name="Secka A."/>
            <person name="Antonio M."/>
            <person name="Oren A."/>
            <person name="Chaudhuri R.R."/>
            <person name="La Ragione R."/>
            <person name="Hildebrand F."/>
            <person name="Pallen M.J."/>
        </authorList>
    </citation>
    <scope>NUCLEOTIDE SEQUENCE</scope>
    <source>
        <strain evidence="7">2239</strain>
    </source>
</reference>
<dbReference type="InterPro" id="IPR004447">
    <property type="entry name" value="Peptidase_S41A"/>
</dbReference>
<comment type="similarity">
    <text evidence="1">Belongs to the peptidase S41A family.</text>
</comment>
<dbReference type="InterPro" id="IPR001478">
    <property type="entry name" value="PDZ"/>
</dbReference>
<comment type="caution">
    <text evidence="7">The sequence shown here is derived from an EMBL/GenBank/DDBJ whole genome shotgun (WGS) entry which is preliminary data.</text>
</comment>
<accession>A0A9D1V2P5</accession>
<dbReference type="GO" id="GO:0030288">
    <property type="term" value="C:outer membrane-bounded periplasmic space"/>
    <property type="evidence" value="ECO:0007669"/>
    <property type="project" value="TreeGrafter"/>
</dbReference>
<dbReference type="GO" id="GO:0006508">
    <property type="term" value="P:proteolysis"/>
    <property type="evidence" value="ECO:0007669"/>
    <property type="project" value="UniProtKB-KW"/>
</dbReference>
<feature type="domain" description="PDZ" evidence="6">
    <location>
        <begin position="95"/>
        <end position="164"/>
    </location>
</feature>
<evidence type="ECO:0000256" key="4">
    <source>
        <dbReference type="ARBA" id="ARBA00022825"/>
    </source>
</evidence>
<dbReference type="SUPFAM" id="SSF50156">
    <property type="entry name" value="PDZ domain-like"/>
    <property type="match status" value="1"/>
</dbReference>
<dbReference type="PANTHER" id="PTHR32060">
    <property type="entry name" value="TAIL-SPECIFIC PROTEASE"/>
    <property type="match status" value="1"/>
</dbReference>
<evidence type="ECO:0000256" key="1">
    <source>
        <dbReference type="ARBA" id="ARBA00009179"/>
    </source>
</evidence>
<dbReference type="GO" id="GO:0004175">
    <property type="term" value="F:endopeptidase activity"/>
    <property type="evidence" value="ECO:0007669"/>
    <property type="project" value="TreeGrafter"/>
</dbReference>
<feature type="compositionally biased region" description="Polar residues" evidence="5">
    <location>
        <begin position="424"/>
        <end position="436"/>
    </location>
</feature>
<dbReference type="EMBL" id="DXFW01000007">
    <property type="protein sequence ID" value="HIX04993.1"/>
    <property type="molecule type" value="Genomic_DNA"/>
</dbReference>
<dbReference type="GO" id="GO:0008236">
    <property type="term" value="F:serine-type peptidase activity"/>
    <property type="evidence" value="ECO:0007669"/>
    <property type="project" value="UniProtKB-KW"/>
</dbReference>
<dbReference type="Pfam" id="PF17820">
    <property type="entry name" value="PDZ_6"/>
    <property type="match status" value="1"/>
</dbReference>
<evidence type="ECO:0000259" key="6">
    <source>
        <dbReference type="PROSITE" id="PS50106"/>
    </source>
</evidence>
<proteinExistence type="inferred from homology"/>
<dbReference type="Gene3D" id="2.30.42.10">
    <property type="match status" value="1"/>
</dbReference>
<keyword evidence="4" id="KW-0720">Serine protease</keyword>
<evidence type="ECO:0000256" key="2">
    <source>
        <dbReference type="ARBA" id="ARBA00022670"/>
    </source>
</evidence>
<dbReference type="InterPro" id="IPR041489">
    <property type="entry name" value="PDZ_6"/>
</dbReference>
<dbReference type="SMART" id="SM00228">
    <property type="entry name" value="PDZ"/>
    <property type="match status" value="1"/>
</dbReference>
<dbReference type="Gene3D" id="3.90.226.10">
    <property type="entry name" value="2-enoyl-CoA Hydratase, Chain A, domain 1"/>
    <property type="match status" value="1"/>
</dbReference>
<evidence type="ECO:0000256" key="3">
    <source>
        <dbReference type="ARBA" id="ARBA00022801"/>
    </source>
</evidence>
<gene>
    <name evidence="7" type="ORF">H9865_02605</name>
</gene>
<feature type="region of interest" description="Disordered" evidence="5">
    <location>
        <begin position="400"/>
        <end position="436"/>
    </location>
</feature>
<organism evidence="7 8">
    <name type="scientific">Candidatus Allofournierella pullicola</name>
    <dbReference type="NCBI Taxonomy" id="2838596"/>
    <lineage>
        <taxon>Bacteria</taxon>
        <taxon>Bacillati</taxon>
        <taxon>Bacillota</taxon>
        <taxon>Clostridia</taxon>
        <taxon>Eubacteriales</taxon>
        <taxon>Oscillospiraceae</taxon>
        <taxon>Allofournierella</taxon>
    </lineage>
</organism>
<dbReference type="SUPFAM" id="SSF52096">
    <property type="entry name" value="ClpP/crotonase"/>
    <property type="match status" value="1"/>
</dbReference>
<feature type="compositionally biased region" description="Low complexity" evidence="5">
    <location>
        <begin position="405"/>
        <end position="419"/>
    </location>
</feature>
<dbReference type="SMART" id="SM00245">
    <property type="entry name" value="TSPc"/>
    <property type="match status" value="1"/>
</dbReference>
<dbReference type="InterPro" id="IPR036034">
    <property type="entry name" value="PDZ_sf"/>
</dbReference>
<evidence type="ECO:0000256" key="5">
    <source>
        <dbReference type="SAM" id="MobiDB-lite"/>
    </source>
</evidence>
<keyword evidence="2" id="KW-0645">Protease</keyword>
<protein>
    <submittedName>
        <fullName evidence="7">PDZ domain-containing protein</fullName>
    </submittedName>
</protein>
<evidence type="ECO:0000313" key="8">
    <source>
        <dbReference type="Proteomes" id="UP000824193"/>
    </source>
</evidence>
<dbReference type="InterPro" id="IPR005151">
    <property type="entry name" value="Tail-specific_protease"/>
</dbReference>
<dbReference type="Pfam" id="PF03572">
    <property type="entry name" value="Peptidase_S41"/>
    <property type="match status" value="1"/>
</dbReference>
<dbReference type="CDD" id="cd07560">
    <property type="entry name" value="Peptidase_S41_CPP"/>
    <property type="match status" value="1"/>
</dbReference>
<dbReference type="Proteomes" id="UP000824193">
    <property type="component" value="Unassembled WGS sequence"/>
</dbReference>
<sequence length="436" mass="45788">MNKKISVSLALTIAIIAMTVTFSVTMILARQIFDQTIPSVQEKESMYSKLAELDKYVRANYYGDIQDSTLFDMISYGYVLGTGDRNATYYTAKQYTELLEVQSGNIVGVGVDVVKDTSGYARITQIYAGSPAEELGLQVGGFITAIDGADVKNLARDNVLSRLQGESGTQVVLSYMSPDSETADYTVIRSKYVIPSVEYQMTDGSIGYIKITQFDSTTITQFSKAVNDLTGQGAVALVFDVRGNAGGLLSAAVDCIDLLVPKGDIVWAEYKTGERTLMGESDESSEDLPMVVLVDGETASSAELFAESLRQFSGAQLVGQKTYGKGTIQAEPHRMSDGSAVVITVAKMITANGESFDGTGLAVDIEVAAGSNVEAGAPLTSDPQVSRALAAAKLLTGSAAEITDGDSSGTSESTSAPASDSAAGETSSAPASSGEE</sequence>
<dbReference type="PANTHER" id="PTHR32060:SF30">
    <property type="entry name" value="CARBOXY-TERMINAL PROCESSING PROTEASE CTPA"/>
    <property type="match status" value="1"/>
</dbReference>
<keyword evidence="3" id="KW-0378">Hydrolase</keyword>
<reference evidence="7" key="2">
    <citation type="submission" date="2021-04" db="EMBL/GenBank/DDBJ databases">
        <authorList>
            <person name="Gilroy R."/>
        </authorList>
    </citation>
    <scope>NUCLEOTIDE SEQUENCE</scope>
    <source>
        <strain evidence="7">2239</strain>
    </source>
</reference>
<dbReference type="Gene3D" id="3.30.750.44">
    <property type="match status" value="1"/>
</dbReference>
<name>A0A9D1V2P5_9FIRM</name>